<dbReference type="AlphaFoldDB" id="A0A5B7ZMX3"/>
<sequence length="140" mass="14915">MRIPTLILTLLVAASAAAAERDFSGQWTIDIRSPEAVKQNKDCGFASFDLKQVGDRITGTHTFATSGCGRINDSGPVTGILVSPKKAVLIVTSARNGDIAYGIAILLPDHDLDWKTIEYVRESGGDSPLILGKGRLHPGK</sequence>
<dbReference type="OrthoDB" id="8909301at2"/>
<dbReference type="EMBL" id="CP040871">
    <property type="protein sequence ID" value="QDA56446.1"/>
    <property type="molecule type" value="Genomic_DNA"/>
</dbReference>
<feature type="chain" id="PRO_5044618593" evidence="1">
    <location>
        <begin position="19"/>
        <end position="140"/>
    </location>
</feature>
<gene>
    <name evidence="2" type="ORF">FHQ07_03530</name>
    <name evidence="3" type="ORF">FHQ07_03715</name>
    <name evidence="4" type="ORF">FHQ07_03845</name>
</gene>
<keyword evidence="5" id="KW-1185">Reference proteome</keyword>
<dbReference type="KEGG" id="thes:FHQ07_03530"/>
<dbReference type="KEGG" id="thes:FHQ07_03845"/>
<evidence type="ECO:0000313" key="2">
    <source>
        <dbReference type="EMBL" id="QDA56446.1"/>
    </source>
</evidence>
<dbReference type="EMBL" id="CP040871">
    <property type="protein sequence ID" value="QDA56481.1"/>
    <property type="molecule type" value="Genomic_DNA"/>
</dbReference>
<evidence type="ECO:0000313" key="3">
    <source>
        <dbReference type="EMBL" id="QDA56481.1"/>
    </source>
</evidence>
<accession>A0A5B7ZMX3</accession>
<dbReference type="RefSeq" id="WP_139715374.1">
    <property type="nucleotide sequence ID" value="NZ_CP040871.1"/>
</dbReference>
<name>A0A5B7ZMX3_9GAMM</name>
<keyword evidence="1" id="KW-0732">Signal</keyword>
<organism evidence="3 5">
    <name type="scientific">Thermomonas aquatica</name>
    <dbReference type="NCBI Taxonomy" id="2202149"/>
    <lineage>
        <taxon>Bacteria</taxon>
        <taxon>Pseudomonadati</taxon>
        <taxon>Pseudomonadota</taxon>
        <taxon>Gammaproteobacteria</taxon>
        <taxon>Lysobacterales</taxon>
        <taxon>Lysobacteraceae</taxon>
        <taxon>Thermomonas</taxon>
    </lineage>
</organism>
<protein>
    <submittedName>
        <fullName evidence="3">Uncharacterized protein</fullName>
    </submittedName>
</protein>
<dbReference type="KEGG" id="thes:FHQ07_03715"/>
<evidence type="ECO:0000256" key="1">
    <source>
        <dbReference type="SAM" id="SignalP"/>
    </source>
</evidence>
<evidence type="ECO:0000313" key="5">
    <source>
        <dbReference type="Proteomes" id="UP000308149"/>
    </source>
</evidence>
<proteinExistence type="predicted"/>
<feature type="signal peptide" evidence="1">
    <location>
        <begin position="1"/>
        <end position="18"/>
    </location>
</feature>
<evidence type="ECO:0000313" key="4">
    <source>
        <dbReference type="EMBL" id="QDA56506.1"/>
    </source>
</evidence>
<reference evidence="3 5" key="1">
    <citation type="submission" date="2019-06" db="EMBL/GenBank/DDBJ databases">
        <title>Thermomonas aquatica sp. nov., isolated from an industrial wastewater treatment plant.</title>
        <authorList>
            <person name="Jeon J.H."/>
            <person name="Park D.-S."/>
        </authorList>
    </citation>
    <scope>NUCLEOTIDE SEQUENCE [LARGE SCALE GENOMIC DNA]</scope>
    <source>
        <strain evidence="3 5">SY21</strain>
    </source>
</reference>
<dbReference type="Proteomes" id="UP000308149">
    <property type="component" value="Chromosome"/>
</dbReference>
<dbReference type="EMBL" id="CP040871">
    <property type="protein sequence ID" value="QDA56506.1"/>
    <property type="molecule type" value="Genomic_DNA"/>
</dbReference>